<dbReference type="SUPFAM" id="SSF52777">
    <property type="entry name" value="CoA-dependent acyltransferases"/>
    <property type="match status" value="2"/>
</dbReference>
<keyword evidence="2" id="KW-0808">Transferase</keyword>
<dbReference type="AlphaFoldDB" id="A0A2Z3YP79"/>
<dbReference type="InterPro" id="IPR023213">
    <property type="entry name" value="CAT-like_dom_sf"/>
</dbReference>
<feature type="region of interest" description="Disordered" evidence="1">
    <location>
        <begin position="443"/>
        <end position="472"/>
    </location>
</feature>
<dbReference type="STRING" id="1737425.GCA_900049755_02261"/>
<dbReference type="EC" id="2.3.1.-" evidence="2"/>
<feature type="compositionally biased region" description="Low complexity" evidence="1">
    <location>
        <begin position="7"/>
        <end position="19"/>
    </location>
</feature>
<evidence type="ECO:0000313" key="3">
    <source>
        <dbReference type="Proteomes" id="UP000247696"/>
    </source>
</evidence>
<accession>A0A2Z3YP79</accession>
<dbReference type="Proteomes" id="UP000247696">
    <property type="component" value="Chromosome"/>
</dbReference>
<evidence type="ECO:0000256" key="1">
    <source>
        <dbReference type="SAM" id="MobiDB-lite"/>
    </source>
</evidence>
<keyword evidence="3" id="KW-1185">Reference proteome</keyword>
<gene>
    <name evidence="2" type="primary">papA3</name>
    <name evidence="2" type="ORF">Csp1_03780</name>
</gene>
<proteinExistence type="predicted"/>
<feature type="region of interest" description="Disordered" evidence="1">
    <location>
        <begin position="1"/>
        <end position="26"/>
    </location>
</feature>
<dbReference type="Gene3D" id="3.30.559.10">
    <property type="entry name" value="Chloramphenicol acetyltransferase-like domain"/>
    <property type="match status" value="1"/>
</dbReference>
<dbReference type="GO" id="GO:0016746">
    <property type="term" value="F:acyltransferase activity"/>
    <property type="evidence" value="ECO:0007669"/>
    <property type="project" value="UniProtKB-KW"/>
</dbReference>
<dbReference type="KEGG" id="cpre:Csp1_03780"/>
<sequence>MFETTVAPAPGAHPDGHAASFDQSMHAGAGTRPGSWLAVSFCIPPVGLGRIGDAWRRVIDRHGTLRTVLTQDPASRSAPPGSPTLVRTHDIIVTGGQWRRVGDGSEDPRKVLRELFDATCEPFGLPSYRMTVVAHDDGTRTAVIGLDHCHGDAWSLLVLVRDMLAFLGVGEEAGVGRSTELSADSPVRLRPSVPSFADHTRELERRPTAPDEVRNRWARIMADGGGLMPRFPLTLGDVSAPRDEVVEVVDVLDADGVAALESVAHDAGVRLLPLAVSVLVQVNHLMDAGPLRAVFPVHSRRGPEGDRRKWADSVGWFITNSVLECDSADPLDCDAAVSDAIGLGSHPLEPLLRPWGGMPKTPGMFALSWLDNRRLPVQVPAEAHPQHVSAWIRTDGVMAWFVLNSDGMRLRVRYPQTPEACETVGSWSRLVVERLRALVEPSVGASGGREDATGTVPGATTETVPGTDGLLL</sequence>
<keyword evidence="2" id="KW-0012">Acyltransferase</keyword>
<protein>
    <submittedName>
        <fullName evidence="2">Acyltransferase papA3</fullName>
        <ecNumber evidence="2">2.3.1.-</ecNumber>
    </submittedName>
</protein>
<evidence type="ECO:0000313" key="2">
    <source>
        <dbReference type="EMBL" id="AWT25201.1"/>
    </source>
</evidence>
<reference evidence="3" key="1">
    <citation type="submission" date="2017-11" db="EMBL/GenBank/DDBJ databases">
        <title>Otitis media/interna in a cat caused by the recently described species Corynebacterium provencense.</title>
        <authorList>
            <person name="Kittl S."/>
            <person name="Brodard I."/>
            <person name="Rychener L."/>
            <person name="Jores J."/>
            <person name="Roosje P."/>
            <person name="Gobeli Brawand S."/>
        </authorList>
    </citation>
    <scope>NUCLEOTIDE SEQUENCE [LARGE SCALE GENOMIC DNA]</scope>
    <source>
        <strain evidence="3">17KM38</strain>
    </source>
</reference>
<dbReference type="EMBL" id="CP024988">
    <property type="protein sequence ID" value="AWT25201.1"/>
    <property type="molecule type" value="Genomic_DNA"/>
</dbReference>
<organism evidence="2 3">
    <name type="scientific">Corynebacterium provencense</name>
    <dbReference type="NCBI Taxonomy" id="1737425"/>
    <lineage>
        <taxon>Bacteria</taxon>
        <taxon>Bacillati</taxon>
        <taxon>Actinomycetota</taxon>
        <taxon>Actinomycetes</taxon>
        <taxon>Mycobacteriales</taxon>
        <taxon>Corynebacteriaceae</taxon>
        <taxon>Corynebacterium</taxon>
    </lineage>
</organism>
<name>A0A2Z3YP79_9CORY</name>